<dbReference type="InterPro" id="IPR038336">
    <property type="entry name" value="NET_sf"/>
</dbReference>
<dbReference type="PROSITE" id="PS51525">
    <property type="entry name" value="NET"/>
    <property type="match status" value="1"/>
</dbReference>
<feature type="domain" description="NET" evidence="4">
    <location>
        <begin position="1"/>
        <end position="72"/>
    </location>
</feature>
<organism evidence="5 6">
    <name type="scientific">Tetracentron sinense</name>
    <name type="common">Spur-leaf</name>
    <dbReference type="NCBI Taxonomy" id="13715"/>
    <lineage>
        <taxon>Eukaryota</taxon>
        <taxon>Viridiplantae</taxon>
        <taxon>Streptophyta</taxon>
        <taxon>Embryophyta</taxon>
        <taxon>Tracheophyta</taxon>
        <taxon>Spermatophyta</taxon>
        <taxon>Magnoliopsida</taxon>
        <taxon>Trochodendrales</taxon>
        <taxon>Trochodendraceae</taxon>
        <taxon>Tetracentron</taxon>
    </lineage>
</organism>
<dbReference type="InterPro" id="IPR003034">
    <property type="entry name" value="SAP_dom"/>
</dbReference>
<dbReference type="SUPFAM" id="SSF68906">
    <property type="entry name" value="SAP domain"/>
    <property type="match status" value="1"/>
</dbReference>
<evidence type="ECO:0000313" key="6">
    <source>
        <dbReference type="Proteomes" id="UP000655225"/>
    </source>
</evidence>
<gene>
    <name evidence="5" type="ORF">HHK36_019162</name>
</gene>
<accession>A0A834YX50</accession>
<keyword evidence="2" id="KW-0804">Transcription</keyword>
<sequence>MSPEEKRKLGAGLARLSPEELNKALEIIAQKNRSFQATAEEVELDMDAQSESTLWRLKFFVKEALEVKSKSSVSNGGNENSKRKREICDAIAKTAKKRRLLSTAESCSVFRGFGVDSGDWMRGEMDLVSSCKDKLAYFRIKELKDVLTQLSLAKQGKKQDLVDRILVVLSDEQGCPHVKHAMCYGNFVQFLRCMVGQKKILLGRARKMKVHDATDLASRGTSCSDVNIVKLKEEVDDSFQVEMKVRCCCGSSLRTEPMSQRLVYFGSSYTCQSYGCCGTLQVCRHAARQYV</sequence>
<evidence type="ECO:0000256" key="2">
    <source>
        <dbReference type="ARBA" id="ARBA00023163"/>
    </source>
</evidence>
<dbReference type="AlphaFoldDB" id="A0A834YX50"/>
<dbReference type="Gene3D" id="1.20.1270.220">
    <property type="match status" value="1"/>
</dbReference>
<reference evidence="5 6" key="1">
    <citation type="submission" date="2020-04" db="EMBL/GenBank/DDBJ databases">
        <title>Plant Genome Project.</title>
        <authorList>
            <person name="Zhang R.-G."/>
        </authorList>
    </citation>
    <scope>NUCLEOTIDE SEQUENCE [LARGE SCALE GENOMIC DNA]</scope>
    <source>
        <strain evidence="5">YNK0</strain>
        <tissue evidence="5">Leaf</tissue>
    </source>
</reference>
<proteinExistence type="predicted"/>
<dbReference type="Gene3D" id="1.10.720.30">
    <property type="entry name" value="SAP domain"/>
    <property type="match status" value="1"/>
</dbReference>
<evidence type="ECO:0000259" key="3">
    <source>
        <dbReference type="PROSITE" id="PS50800"/>
    </source>
</evidence>
<protein>
    <recommendedName>
        <fullName evidence="7">SAP domain-containing protein</fullName>
    </recommendedName>
</protein>
<dbReference type="PANTHER" id="PTHR45926">
    <property type="entry name" value="OSJNBA0053K19.4 PROTEIN"/>
    <property type="match status" value="1"/>
</dbReference>
<feature type="domain" description="SAP" evidence="3">
    <location>
        <begin position="135"/>
        <end position="169"/>
    </location>
</feature>
<comment type="caution">
    <text evidence="5">The sequence shown here is derived from an EMBL/GenBank/DDBJ whole genome shotgun (WGS) entry which is preliminary data.</text>
</comment>
<evidence type="ECO:0000313" key="5">
    <source>
        <dbReference type="EMBL" id="KAF8395220.1"/>
    </source>
</evidence>
<dbReference type="Proteomes" id="UP000655225">
    <property type="component" value="Unassembled WGS sequence"/>
</dbReference>
<evidence type="ECO:0008006" key="7">
    <source>
        <dbReference type="Google" id="ProtNLM"/>
    </source>
</evidence>
<dbReference type="InterPro" id="IPR036361">
    <property type="entry name" value="SAP_dom_sf"/>
</dbReference>
<dbReference type="PROSITE" id="PS50800">
    <property type="entry name" value="SAP"/>
    <property type="match status" value="1"/>
</dbReference>
<keyword evidence="1" id="KW-0805">Transcription regulation</keyword>
<dbReference type="Pfam" id="PF17035">
    <property type="entry name" value="BET"/>
    <property type="match status" value="1"/>
</dbReference>
<name>A0A834YX50_TETSI</name>
<dbReference type="InterPro" id="IPR027353">
    <property type="entry name" value="NET_dom"/>
</dbReference>
<evidence type="ECO:0000256" key="1">
    <source>
        <dbReference type="ARBA" id="ARBA00023015"/>
    </source>
</evidence>
<dbReference type="FunFam" id="1.10.720.30:FF:000027">
    <property type="entry name" value="E3 SUMO-protein ligase SIZ1"/>
    <property type="match status" value="1"/>
</dbReference>
<evidence type="ECO:0000259" key="4">
    <source>
        <dbReference type="PROSITE" id="PS51525"/>
    </source>
</evidence>
<dbReference type="EMBL" id="JABCRI010000013">
    <property type="protein sequence ID" value="KAF8395220.1"/>
    <property type="molecule type" value="Genomic_DNA"/>
</dbReference>
<keyword evidence="6" id="KW-1185">Reference proteome</keyword>
<dbReference type="OrthoDB" id="21449at2759"/>
<dbReference type="Pfam" id="PF02037">
    <property type="entry name" value="SAP"/>
    <property type="match status" value="1"/>
</dbReference>